<dbReference type="EMBL" id="FCOX02000033">
    <property type="protein sequence ID" value="SAK94918.1"/>
    <property type="molecule type" value="Genomic_DNA"/>
</dbReference>
<dbReference type="RefSeq" id="WP_062608815.1">
    <property type="nucleotide sequence ID" value="NZ_FCOX02000033.1"/>
</dbReference>
<gene>
    <name evidence="1" type="ORF">AWB78_05282</name>
</gene>
<name>A0A158DJY2_9BURK</name>
<proteinExistence type="predicted"/>
<accession>A0A158DJY2</accession>
<evidence type="ECO:0000313" key="2">
    <source>
        <dbReference type="Proteomes" id="UP000071859"/>
    </source>
</evidence>
<comment type="caution">
    <text evidence="1">The sequence shown here is derived from an EMBL/GenBank/DDBJ whole genome shotgun (WGS) entry which is preliminary data.</text>
</comment>
<keyword evidence="2" id="KW-1185">Reference proteome</keyword>
<dbReference type="AlphaFoldDB" id="A0A158DJY2"/>
<protein>
    <submittedName>
        <fullName evidence="1">Uncharacterized protein</fullName>
    </submittedName>
</protein>
<evidence type="ECO:0000313" key="1">
    <source>
        <dbReference type="EMBL" id="SAK94918.1"/>
    </source>
</evidence>
<reference evidence="1" key="1">
    <citation type="submission" date="2016-01" db="EMBL/GenBank/DDBJ databases">
        <authorList>
            <person name="Peeters C."/>
        </authorList>
    </citation>
    <scope>NUCLEOTIDE SEQUENCE</scope>
    <source>
        <strain evidence="1">LMG 29321</strain>
    </source>
</reference>
<organism evidence="1 2">
    <name type="scientific">Caballeronia calidae</name>
    <dbReference type="NCBI Taxonomy" id="1777139"/>
    <lineage>
        <taxon>Bacteria</taxon>
        <taxon>Pseudomonadati</taxon>
        <taxon>Pseudomonadota</taxon>
        <taxon>Betaproteobacteria</taxon>
        <taxon>Burkholderiales</taxon>
        <taxon>Burkholderiaceae</taxon>
        <taxon>Caballeronia</taxon>
    </lineage>
</organism>
<dbReference type="Proteomes" id="UP000071859">
    <property type="component" value="Unassembled WGS sequence"/>
</dbReference>
<dbReference type="OrthoDB" id="1153097at2"/>
<sequence length="836" mass="89689">MKISYDAVVGAGANEYYGTIIVSNLRYEDNSKVTVNEYLAFNFNSPANLDSTAIQPSYTSWVTGGITVETSQLSDGVYNATATLSYTQPYTMQPADQITIGINGDVVSSPDTWLNSFVFAADQPPAIEGTLTCTCPPAPNPALSSVTPTLTLQQGSNIVTIPLQYGKTSNTQVAQGTYSVTANPVSTSDQTVIAPLVADPSTVTMVAGQTTYLTLAFGAVETYCALDISIASLTGLATETLQVTVTDIQTSQTLASFAARTNSLTSLRELPASGKARVTIKNVALNDVNYSFEIPNVKLENTLLTLTIDDSMVTSAGVPTSGYVKLPIDVTAAQAVDRDIELRLIGDSMNYVQTVAAKTGKTSFPALVQPGNYSVTASDFINSSVVYVVDVPSQLSVAKDGSTRLEMTISPSANLAVRGFPNYLCFGGCTDLVPSNEADFVEARTTSLFDYAGTDGAGDANVYLTDDMQTRATISLARSVEADLGNVQPVLPVLVSYTCNLSLGDTPTQLANADAHAHSFANYILALNIANEAIDHKHPVPAGFIVNPDFLGACQQGNYGPTYAMPVRAPLQTALDHWSISAAIPSDITDTIAGYVLAVNWLTRTVAPAVTFGWQINLWGVGYSEWIYQDDIDPAQMAQQTADYVVDLGVYSGPYTPDFLAIDRYEADDFTQRAYVNGYCYGPREWNRYFDFCKAVSRALKLPVMPWQIPASRIPTTTDPVAADFDSQHWGTGGSCLLGDPAIGSDYHNVNPTILALQFPSAFQQYMGKSVTDMFIRSEPFDISNPLYGDFPLRGIFTILLGGGATTGIVAAIGNPEPWVRQKLNAYMNNPISFNQ</sequence>